<keyword evidence="6" id="KW-0808">Transferase</keyword>
<protein>
    <recommendedName>
        <fullName evidence="4">dihydrolipoyllysine-residue succinyltransferase</fullName>
        <ecNumber evidence="4">2.3.1.61</ecNumber>
    </recommendedName>
    <alternativeName>
        <fullName evidence="10">2-oxoglutarate dehydrogenase complex component E2</fullName>
    </alternativeName>
</protein>
<dbReference type="GO" id="GO:0006099">
    <property type="term" value="P:tricarboxylic acid cycle"/>
    <property type="evidence" value="ECO:0007669"/>
    <property type="project" value="UniProtKB-KW"/>
</dbReference>
<dbReference type="Gene3D" id="3.30.559.10">
    <property type="entry name" value="Chloramphenicol acetyltransferase-like domain"/>
    <property type="match status" value="1"/>
</dbReference>
<evidence type="ECO:0000256" key="6">
    <source>
        <dbReference type="ARBA" id="ARBA00022679"/>
    </source>
</evidence>
<proteinExistence type="inferred from homology"/>
<comment type="similarity">
    <text evidence="3">Belongs to the 2-oxoacid dehydrogenase family.</text>
</comment>
<name>A7TSS1_VANPO</name>
<evidence type="ECO:0000256" key="9">
    <source>
        <dbReference type="ARBA" id="ARBA00023315"/>
    </source>
</evidence>
<dbReference type="UniPathway" id="UPA00868">
    <property type="reaction ID" value="UER00840"/>
</dbReference>
<dbReference type="GeneID" id="5542708"/>
<dbReference type="CDD" id="cd06849">
    <property type="entry name" value="lipoyl_domain"/>
    <property type="match status" value="1"/>
</dbReference>
<dbReference type="PANTHER" id="PTHR43416">
    <property type="entry name" value="DIHYDROLIPOYLLYSINE-RESIDUE SUCCINYLTRANSFERASE COMPONENT OF 2-OXOGLUTARATE DEHYDROGENASE COMPLEX, MITOCHONDRIAL-RELATED"/>
    <property type="match status" value="1"/>
</dbReference>
<dbReference type="InterPro" id="IPR003016">
    <property type="entry name" value="2-oxoA_DH_lipoyl-BS"/>
</dbReference>
<evidence type="ECO:0000256" key="3">
    <source>
        <dbReference type="ARBA" id="ARBA00007317"/>
    </source>
</evidence>
<dbReference type="KEGG" id="vpo:Kpol_344p5"/>
<evidence type="ECO:0000313" key="13">
    <source>
        <dbReference type="EMBL" id="EDO14685.1"/>
    </source>
</evidence>
<keyword evidence="9" id="KW-0012">Acyltransferase</keyword>
<evidence type="ECO:0000313" key="14">
    <source>
        <dbReference type="Proteomes" id="UP000000267"/>
    </source>
</evidence>
<dbReference type="InterPro" id="IPR000089">
    <property type="entry name" value="Biotin_lipoyl"/>
</dbReference>
<dbReference type="InterPro" id="IPR050537">
    <property type="entry name" value="2-oxoacid_dehydrogenase"/>
</dbReference>
<dbReference type="InterPro" id="IPR011053">
    <property type="entry name" value="Single_hybrid_motif"/>
</dbReference>
<feature type="compositionally biased region" description="Basic and acidic residues" evidence="11">
    <location>
        <begin position="188"/>
        <end position="198"/>
    </location>
</feature>
<comment type="pathway">
    <text evidence="2">Amino-acid degradation; L-lysine degradation via saccharopine pathway; glutaryl-CoA from L-lysine: step 6/6.</text>
</comment>
<dbReference type="Pfam" id="PF00198">
    <property type="entry name" value="2-oxoacid_dh"/>
    <property type="match status" value="1"/>
</dbReference>
<dbReference type="GO" id="GO:0045252">
    <property type="term" value="C:oxoglutarate dehydrogenase complex"/>
    <property type="evidence" value="ECO:0007669"/>
    <property type="project" value="EnsemblFungi"/>
</dbReference>
<dbReference type="EC" id="2.3.1.61" evidence="4"/>
<dbReference type="EMBL" id="DS480522">
    <property type="protein sequence ID" value="EDO14685.1"/>
    <property type="molecule type" value="Genomic_DNA"/>
</dbReference>
<dbReference type="eggNOG" id="KOG0559">
    <property type="taxonomic scope" value="Eukaryota"/>
</dbReference>
<dbReference type="OMA" id="NMPQTAV"/>
<dbReference type="PROSITE" id="PS00189">
    <property type="entry name" value="LIPOYL"/>
    <property type="match status" value="1"/>
</dbReference>
<keyword evidence="7" id="KW-0450">Lipoyl</keyword>
<dbReference type="SUPFAM" id="SSF52777">
    <property type="entry name" value="CoA-dependent acyltransferases"/>
    <property type="match status" value="1"/>
</dbReference>
<dbReference type="STRING" id="436907.A7TSS1"/>
<feature type="region of interest" description="Disordered" evidence="11">
    <location>
        <begin position="153"/>
        <end position="228"/>
    </location>
</feature>
<dbReference type="Gene3D" id="2.40.50.100">
    <property type="match status" value="1"/>
</dbReference>
<evidence type="ECO:0000256" key="4">
    <source>
        <dbReference type="ARBA" id="ARBA00012945"/>
    </source>
</evidence>
<keyword evidence="8" id="KW-0809">Transit peptide</keyword>
<dbReference type="PhylomeDB" id="A7TSS1"/>
<evidence type="ECO:0000256" key="11">
    <source>
        <dbReference type="SAM" id="MobiDB-lite"/>
    </source>
</evidence>
<dbReference type="GO" id="GO:0006103">
    <property type="term" value="P:2-oxoglutarate metabolic process"/>
    <property type="evidence" value="ECO:0007669"/>
    <property type="project" value="EnsemblFungi"/>
</dbReference>
<dbReference type="GO" id="GO:0042645">
    <property type="term" value="C:mitochondrial nucleoid"/>
    <property type="evidence" value="ECO:0007669"/>
    <property type="project" value="EnsemblFungi"/>
</dbReference>
<comment type="cofactor">
    <cofactor evidence="1">
        <name>(R)-lipoate</name>
        <dbReference type="ChEBI" id="CHEBI:83088"/>
    </cofactor>
</comment>
<dbReference type="HOGENOM" id="CLU_016733_0_0_1"/>
<gene>
    <name evidence="13" type="ORF">Kpol_344p5</name>
</gene>
<feature type="compositionally biased region" description="Low complexity" evidence="11">
    <location>
        <begin position="199"/>
        <end position="220"/>
    </location>
</feature>
<dbReference type="FunCoup" id="A7TSS1">
    <property type="interactions" value="936"/>
</dbReference>
<dbReference type="InParanoid" id="A7TSS1"/>
<organism evidence="14">
    <name type="scientific">Vanderwaltozyma polyspora (strain ATCC 22028 / DSM 70294 / BCRC 21397 / CBS 2163 / NBRC 10782 / NRRL Y-8283 / UCD 57-17)</name>
    <name type="common">Kluyveromyces polysporus</name>
    <dbReference type="NCBI Taxonomy" id="436907"/>
    <lineage>
        <taxon>Eukaryota</taxon>
        <taxon>Fungi</taxon>
        <taxon>Dikarya</taxon>
        <taxon>Ascomycota</taxon>
        <taxon>Saccharomycotina</taxon>
        <taxon>Saccharomycetes</taxon>
        <taxon>Saccharomycetales</taxon>
        <taxon>Saccharomycetaceae</taxon>
        <taxon>Vanderwaltozyma</taxon>
    </lineage>
</organism>
<dbReference type="InterPro" id="IPR006255">
    <property type="entry name" value="SucB"/>
</dbReference>
<dbReference type="GO" id="GO:0004149">
    <property type="term" value="F:dihydrolipoyllysine-residue succinyltransferase activity"/>
    <property type="evidence" value="ECO:0007669"/>
    <property type="project" value="UniProtKB-EC"/>
</dbReference>
<dbReference type="OrthoDB" id="5391403at2759"/>
<feature type="compositionally biased region" description="Low complexity" evidence="11">
    <location>
        <begin position="154"/>
        <end position="170"/>
    </location>
</feature>
<reference evidence="13 14" key="1">
    <citation type="journal article" date="2007" name="Proc. Natl. Acad. Sci. U.S.A.">
        <title>Independent sorting-out of thousands of duplicated gene pairs in two yeast species descended from a whole-genome duplication.</title>
        <authorList>
            <person name="Scannell D.R."/>
            <person name="Frank A.C."/>
            <person name="Conant G.C."/>
            <person name="Byrne K.P."/>
            <person name="Woolfit M."/>
            <person name="Wolfe K.H."/>
        </authorList>
    </citation>
    <scope>NUCLEOTIDE SEQUENCE [LARGE SCALE GENOMIC DNA]</scope>
    <source>
        <strain evidence="14">ATCC 22028 / DSM 70294 / BCRC 21397 / CBS 2163 / NBRC 10782 / NRRL Y-8283 / UCD 57-17</strain>
    </source>
</reference>
<evidence type="ECO:0000259" key="12">
    <source>
        <dbReference type="PROSITE" id="PS50968"/>
    </source>
</evidence>
<evidence type="ECO:0000256" key="1">
    <source>
        <dbReference type="ARBA" id="ARBA00001938"/>
    </source>
</evidence>
<dbReference type="InterPro" id="IPR001078">
    <property type="entry name" value="2-oxoacid_DH_actylTfrase"/>
</dbReference>
<dbReference type="InterPro" id="IPR023213">
    <property type="entry name" value="CAT-like_dom_sf"/>
</dbReference>
<evidence type="ECO:0000256" key="8">
    <source>
        <dbReference type="ARBA" id="ARBA00022946"/>
    </source>
</evidence>
<evidence type="ECO:0000256" key="2">
    <source>
        <dbReference type="ARBA" id="ARBA00005145"/>
    </source>
</evidence>
<feature type="domain" description="Lipoyl-binding" evidence="12">
    <location>
        <begin position="77"/>
        <end position="152"/>
    </location>
</feature>
<dbReference type="Pfam" id="PF00364">
    <property type="entry name" value="Biotin_lipoyl"/>
    <property type="match status" value="1"/>
</dbReference>
<dbReference type="FunFam" id="3.30.559.10:FF:000007">
    <property type="entry name" value="Dihydrolipoamide acetyltransferase component of pyruvate dehydrogenase complex"/>
    <property type="match status" value="1"/>
</dbReference>
<dbReference type="SUPFAM" id="SSF51230">
    <property type="entry name" value="Single hybrid motif"/>
    <property type="match status" value="1"/>
</dbReference>
<keyword evidence="5" id="KW-0816">Tricarboxylic acid cycle</keyword>
<evidence type="ECO:0000256" key="5">
    <source>
        <dbReference type="ARBA" id="ARBA00022532"/>
    </source>
</evidence>
<dbReference type="Proteomes" id="UP000000267">
    <property type="component" value="Unassembled WGS sequence"/>
</dbReference>
<sequence length="457" mass="49937">MLSKQSVRSATRNTSVLKRALRTTTPLLNSSSISQNQNANVSQRCYSSSILSNNKLSKDLWLQKSRLWRVTEKRWESTMVKVPPMAESLTEGALKEYTKAVGDFVTQDELLATIETDKIDIEVNSPVTGKVTKLCFQPEDTVTVGDELAEIEPGEAPAGGAASTDSASTPAPTPSPDAGKEIPVVKTEAPKPEIKKESPQPAAPKVAQPAASSPTPAAESLTSFSRSEHKVKMNRMRLRIAERLKESQNTAASLTTFNEVDMSAVMEMRKLYKDEIIKTKNIKFGFMGLFSKACTLAMKDIPTVNAAIENDQIVYRDYTDISIAVATPKGLVTPVVRNAESLSVLGMEQEILRLGQKARDGKLTLEDMSGGTFTISNGGVFGSLYGTPIINMPQTAVLGLHSVKQRPVTLPDGTIASRPMMYLALTYDHRLLDGREAVTFLKTVKELIEDPRKMLLM</sequence>
<dbReference type="RefSeq" id="XP_001642543.1">
    <property type="nucleotide sequence ID" value="XM_001642493.1"/>
</dbReference>
<dbReference type="PROSITE" id="PS50968">
    <property type="entry name" value="BIOTINYL_LIPOYL"/>
    <property type="match status" value="1"/>
</dbReference>
<accession>A7TSS1</accession>
<evidence type="ECO:0000256" key="10">
    <source>
        <dbReference type="ARBA" id="ARBA00032406"/>
    </source>
</evidence>
<dbReference type="PANTHER" id="PTHR43416:SF5">
    <property type="entry name" value="DIHYDROLIPOYLLYSINE-RESIDUE SUCCINYLTRANSFERASE COMPONENT OF 2-OXOGLUTARATE DEHYDROGENASE COMPLEX, MITOCHONDRIAL"/>
    <property type="match status" value="1"/>
</dbReference>
<evidence type="ECO:0000256" key="7">
    <source>
        <dbReference type="ARBA" id="ARBA00022823"/>
    </source>
</evidence>
<dbReference type="AlphaFoldDB" id="A7TSS1"/>
<dbReference type="GO" id="GO:0033512">
    <property type="term" value="P:L-lysine catabolic process to acetyl-CoA via saccharopine"/>
    <property type="evidence" value="ECO:0007669"/>
    <property type="project" value="UniProtKB-UniPathway"/>
</dbReference>
<keyword evidence="14" id="KW-1185">Reference proteome</keyword>
<dbReference type="NCBIfam" id="TIGR01347">
    <property type="entry name" value="sucB"/>
    <property type="match status" value="1"/>
</dbReference>